<sequence>MDKRTLTMSDFATKIDKYFNVFIEYCNTFDIELFNDRFLSNPSIKYLSKSTEIKEELITYFKPLRDEILEYRYDYYTKKSIQDIANITGADNSRIISYLERIKSSFDKSEISDLSPYGDVTVETKVKHISSYKILKDFQTQERQLILQNKITERKQIK</sequence>
<dbReference type="Proteomes" id="UP001595878">
    <property type="component" value="Unassembled WGS sequence"/>
</dbReference>
<comment type="caution">
    <text evidence="1">The sequence shown here is derived from an EMBL/GenBank/DDBJ whole genome shotgun (WGS) entry which is preliminary data.</text>
</comment>
<evidence type="ECO:0000313" key="1">
    <source>
        <dbReference type="EMBL" id="MFC4691267.1"/>
    </source>
</evidence>
<reference evidence="2" key="1">
    <citation type="journal article" date="2019" name="Int. J. Syst. Evol. Microbiol.">
        <title>The Global Catalogue of Microorganisms (GCM) 10K type strain sequencing project: providing services to taxonomists for standard genome sequencing and annotation.</title>
        <authorList>
            <consortium name="The Broad Institute Genomics Platform"/>
            <consortium name="The Broad Institute Genome Sequencing Center for Infectious Disease"/>
            <person name="Wu L."/>
            <person name="Ma J."/>
        </authorList>
    </citation>
    <scope>NUCLEOTIDE SEQUENCE [LARGE SCALE GENOMIC DNA]</scope>
    <source>
        <strain evidence="2">CGMCC 4.7427</strain>
    </source>
</reference>
<gene>
    <name evidence="1" type="ORF">ACFO5T_12585</name>
</gene>
<accession>A0ABV9LD06</accession>
<evidence type="ECO:0000313" key="2">
    <source>
        <dbReference type="Proteomes" id="UP001595878"/>
    </source>
</evidence>
<dbReference type="RefSeq" id="WP_380034926.1">
    <property type="nucleotide sequence ID" value="NZ_JBHSHB010000024.1"/>
</dbReference>
<organism evidence="1 2">
    <name type="scientific">Dokdonia genika</name>
    <dbReference type="NCBI Taxonomy" id="308113"/>
    <lineage>
        <taxon>Bacteria</taxon>
        <taxon>Pseudomonadati</taxon>
        <taxon>Bacteroidota</taxon>
        <taxon>Flavobacteriia</taxon>
        <taxon>Flavobacteriales</taxon>
        <taxon>Flavobacteriaceae</taxon>
        <taxon>Dokdonia</taxon>
    </lineage>
</organism>
<dbReference type="EMBL" id="JBHSHB010000024">
    <property type="protein sequence ID" value="MFC4691267.1"/>
    <property type="molecule type" value="Genomic_DNA"/>
</dbReference>
<keyword evidence="2" id="KW-1185">Reference proteome</keyword>
<protein>
    <submittedName>
        <fullName evidence="1">Uncharacterized protein</fullName>
    </submittedName>
</protein>
<proteinExistence type="predicted"/>
<name>A0ABV9LD06_9FLAO</name>